<dbReference type="Pfam" id="PF14561">
    <property type="entry name" value="TPR_20"/>
    <property type="match status" value="1"/>
</dbReference>
<dbReference type="KEGG" id="cyz:C3B44_06765"/>
<dbReference type="CDD" id="cd02956">
    <property type="entry name" value="ybbN"/>
    <property type="match status" value="1"/>
</dbReference>
<evidence type="ECO:0000256" key="2">
    <source>
        <dbReference type="ARBA" id="ARBA00008987"/>
    </source>
</evidence>
<proteinExistence type="inferred from homology"/>
<dbReference type="GO" id="GO:0015035">
    <property type="term" value="F:protein-disulfide reductase activity"/>
    <property type="evidence" value="ECO:0007669"/>
    <property type="project" value="TreeGrafter"/>
</dbReference>
<keyword evidence="6" id="KW-1185">Reference proteome</keyword>
<dbReference type="InterPro" id="IPR011990">
    <property type="entry name" value="TPR-like_helical_dom_sf"/>
</dbReference>
<comment type="similarity">
    <text evidence="2">Belongs to the thioredoxin family.</text>
</comment>
<dbReference type="Gene3D" id="1.25.40.10">
    <property type="entry name" value="Tetratricopeptide repeat domain"/>
    <property type="match status" value="1"/>
</dbReference>
<dbReference type="PANTHER" id="PTHR45663:SF11">
    <property type="entry name" value="GEO12009P1"/>
    <property type="match status" value="1"/>
</dbReference>
<dbReference type="RefSeq" id="WP_108431708.1">
    <property type="nucleotide sequence ID" value="NZ_CP026947.1"/>
</dbReference>
<dbReference type="InterPro" id="IPR013766">
    <property type="entry name" value="Thioredoxin_domain"/>
</dbReference>
<sequence>MTNPNKFSGGAVDLGQLKKSAPAAGAGAGSSAEVATYFTVTQQNFETEVLRRSMQVPVIVLVGSERADATATLRTDLEDLAAGQREFVVGYVDADNTPQIAQAFGVQALPTVIALAGGQPLTNFQGAQPKENLRKWLQAITQAVAGKLQGLPDAEEQPAQESQDPRLEAAMEALNARDYDRALNIYDEVLADNDSREIRQARATVVLLKRQDSDQRAEFATADRDLLAGNAEKAFDDLIELMKTTAGDEKEEIKQRLIEYFEMLGNSDPRVKQARTKFASALY</sequence>
<protein>
    <submittedName>
        <fullName evidence="5">Co-chaperone YbbN</fullName>
    </submittedName>
</protein>
<dbReference type="AlphaFoldDB" id="A0A2U1T9A7"/>
<evidence type="ECO:0000313" key="6">
    <source>
        <dbReference type="Proteomes" id="UP000244989"/>
    </source>
</evidence>
<comment type="function">
    <text evidence="1">Participates in various redox reactions through the reversible oxidation of its active center dithiol to a disulfide and catalyzes dithiol-disulfide exchange reactions.</text>
</comment>
<dbReference type="OrthoDB" id="5181746at2"/>
<gene>
    <name evidence="5" type="ORF">DF222_01235</name>
</gene>
<dbReference type="SUPFAM" id="SSF52833">
    <property type="entry name" value="Thioredoxin-like"/>
    <property type="match status" value="1"/>
</dbReference>
<evidence type="ECO:0000256" key="3">
    <source>
        <dbReference type="ARBA" id="ARBA00023284"/>
    </source>
</evidence>
<feature type="domain" description="Thioredoxin" evidence="4">
    <location>
        <begin position="39"/>
        <end position="138"/>
    </location>
</feature>
<evidence type="ECO:0000256" key="1">
    <source>
        <dbReference type="ARBA" id="ARBA00003318"/>
    </source>
</evidence>
<reference evidence="6" key="1">
    <citation type="submission" date="2018-04" db="EMBL/GenBank/DDBJ databases">
        <authorList>
            <person name="Liu S."/>
            <person name="Wang Z."/>
            <person name="Li J."/>
        </authorList>
    </citation>
    <scope>NUCLEOTIDE SEQUENCE [LARGE SCALE GENOMIC DNA]</scope>
    <source>
        <strain evidence="6">2189</strain>
    </source>
</reference>
<dbReference type="GO" id="GO:0005737">
    <property type="term" value="C:cytoplasm"/>
    <property type="evidence" value="ECO:0007669"/>
    <property type="project" value="TreeGrafter"/>
</dbReference>
<dbReference type="Gene3D" id="3.40.30.10">
    <property type="entry name" value="Glutaredoxin"/>
    <property type="match status" value="1"/>
</dbReference>
<accession>A0A2U1T9A7</accession>
<dbReference type="Proteomes" id="UP000244989">
    <property type="component" value="Unassembled WGS sequence"/>
</dbReference>
<dbReference type="PANTHER" id="PTHR45663">
    <property type="entry name" value="GEO12009P1"/>
    <property type="match status" value="1"/>
</dbReference>
<evidence type="ECO:0000313" key="5">
    <source>
        <dbReference type="EMBL" id="PWC02597.1"/>
    </source>
</evidence>
<dbReference type="InterPro" id="IPR036249">
    <property type="entry name" value="Thioredoxin-like_sf"/>
</dbReference>
<name>A0A2U1T9A7_9CORY</name>
<evidence type="ECO:0000259" key="4">
    <source>
        <dbReference type="Pfam" id="PF00085"/>
    </source>
</evidence>
<dbReference type="Pfam" id="PF00085">
    <property type="entry name" value="Thioredoxin"/>
    <property type="match status" value="1"/>
</dbReference>
<dbReference type="GO" id="GO:0006950">
    <property type="term" value="P:response to stress"/>
    <property type="evidence" value="ECO:0007669"/>
    <property type="project" value="UniProtKB-ARBA"/>
</dbReference>
<keyword evidence="3" id="KW-0676">Redox-active center</keyword>
<organism evidence="5 6">
    <name type="scientific">Corynebacterium yudongzhengii</name>
    <dbReference type="NCBI Taxonomy" id="2080740"/>
    <lineage>
        <taxon>Bacteria</taxon>
        <taxon>Bacillati</taxon>
        <taxon>Actinomycetota</taxon>
        <taxon>Actinomycetes</taxon>
        <taxon>Mycobacteriales</taxon>
        <taxon>Corynebacteriaceae</taxon>
        <taxon>Corynebacterium</taxon>
    </lineage>
</organism>
<dbReference type="EMBL" id="QEEZ01000002">
    <property type="protein sequence ID" value="PWC02597.1"/>
    <property type="molecule type" value="Genomic_DNA"/>
</dbReference>
<comment type="caution">
    <text evidence="5">The sequence shown here is derived from an EMBL/GenBank/DDBJ whole genome shotgun (WGS) entry which is preliminary data.</text>
</comment>